<gene>
    <name evidence="7" type="ORF">HDE69_000471</name>
</gene>
<protein>
    <submittedName>
        <fullName evidence="7">MFS superfamily sulfate permease-like transporter</fullName>
    </submittedName>
</protein>
<keyword evidence="3 5" id="KW-1133">Transmembrane helix</keyword>
<proteinExistence type="predicted"/>
<evidence type="ECO:0000313" key="7">
    <source>
        <dbReference type="EMBL" id="MBB5619435.1"/>
    </source>
</evidence>
<dbReference type="EMBL" id="JACHCF010000001">
    <property type="protein sequence ID" value="MBB5619435.1"/>
    <property type="molecule type" value="Genomic_DNA"/>
</dbReference>
<feature type="transmembrane region" description="Helical" evidence="5">
    <location>
        <begin position="112"/>
        <end position="132"/>
    </location>
</feature>
<keyword evidence="2 5" id="KW-0812">Transmembrane</keyword>
<keyword evidence="4 5" id="KW-0472">Membrane</keyword>
<feature type="domain" description="Methylamine utilisation protein MauE" evidence="6">
    <location>
        <begin position="4"/>
        <end position="131"/>
    </location>
</feature>
<dbReference type="Pfam" id="PF07291">
    <property type="entry name" value="MauE"/>
    <property type="match status" value="1"/>
</dbReference>
<dbReference type="GO" id="GO:0030416">
    <property type="term" value="P:methylamine metabolic process"/>
    <property type="evidence" value="ECO:0007669"/>
    <property type="project" value="InterPro"/>
</dbReference>
<evidence type="ECO:0000259" key="6">
    <source>
        <dbReference type="Pfam" id="PF07291"/>
    </source>
</evidence>
<dbReference type="UniPathway" id="UPA00895"/>
<comment type="subcellular location">
    <subcellularLocation>
        <location evidence="1">Membrane</location>
        <topology evidence="1">Multi-pass membrane protein</topology>
    </subcellularLocation>
</comment>
<dbReference type="Proteomes" id="UP000537718">
    <property type="component" value="Unassembled WGS sequence"/>
</dbReference>
<evidence type="ECO:0000256" key="2">
    <source>
        <dbReference type="ARBA" id="ARBA00022692"/>
    </source>
</evidence>
<dbReference type="RefSeq" id="WP_183865574.1">
    <property type="nucleotide sequence ID" value="NZ_JACHCF010000001.1"/>
</dbReference>
<dbReference type="GO" id="GO:0016020">
    <property type="term" value="C:membrane"/>
    <property type="evidence" value="ECO:0007669"/>
    <property type="project" value="UniProtKB-SubCell"/>
</dbReference>
<evidence type="ECO:0000256" key="5">
    <source>
        <dbReference type="SAM" id="Phobius"/>
    </source>
</evidence>
<feature type="transmembrane region" description="Helical" evidence="5">
    <location>
        <begin position="78"/>
        <end position="100"/>
    </location>
</feature>
<organism evidence="7 8">
    <name type="scientific">Pedobacter cryoconitis</name>
    <dbReference type="NCBI Taxonomy" id="188932"/>
    <lineage>
        <taxon>Bacteria</taxon>
        <taxon>Pseudomonadati</taxon>
        <taxon>Bacteroidota</taxon>
        <taxon>Sphingobacteriia</taxon>
        <taxon>Sphingobacteriales</taxon>
        <taxon>Sphingobacteriaceae</taxon>
        <taxon>Pedobacter</taxon>
    </lineage>
</organism>
<sequence>MRKEIILQGIATAIALLFCYAALSKLTDFTRSKSEMLNQVFPESIALILVWVIPVLELFIVMLLLYKPLRLTGFYTSLILLALFTIYIAITMTGVFGRIPCSCGGILKHMSYSLHLIFNIFFLLLALTGIFLERILINK</sequence>
<evidence type="ECO:0000256" key="4">
    <source>
        <dbReference type="ARBA" id="ARBA00023136"/>
    </source>
</evidence>
<evidence type="ECO:0000313" key="8">
    <source>
        <dbReference type="Proteomes" id="UP000537718"/>
    </source>
</evidence>
<feature type="transmembrane region" description="Helical" evidence="5">
    <location>
        <begin position="45"/>
        <end position="66"/>
    </location>
</feature>
<reference evidence="7 8" key="1">
    <citation type="submission" date="2020-08" db="EMBL/GenBank/DDBJ databases">
        <title>Genomic Encyclopedia of Type Strains, Phase IV (KMG-V): Genome sequencing to study the core and pangenomes of soil and plant-associated prokaryotes.</title>
        <authorList>
            <person name="Whitman W."/>
        </authorList>
    </citation>
    <scope>NUCLEOTIDE SEQUENCE [LARGE SCALE GENOMIC DNA]</scope>
    <source>
        <strain evidence="7 8">MP7CTX6</strain>
    </source>
</reference>
<dbReference type="InterPro" id="IPR009908">
    <property type="entry name" value="Methylamine_util_MauE"/>
</dbReference>
<name>A0A7W9DIT7_9SPHI</name>
<dbReference type="AlphaFoldDB" id="A0A7W9DIT7"/>
<evidence type="ECO:0000256" key="1">
    <source>
        <dbReference type="ARBA" id="ARBA00004141"/>
    </source>
</evidence>
<evidence type="ECO:0000256" key="3">
    <source>
        <dbReference type="ARBA" id="ARBA00022989"/>
    </source>
</evidence>
<comment type="caution">
    <text evidence="7">The sequence shown here is derived from an EMBL/GenBank/DDBJ whole genome shotgun (WGS) entry which is preliminary data.</text>
</comment>
<accession>A0A7W9DIT7</accession>